<evidence type="ECO:0008006" key="5">
    <source>
        <dbReference type="Google" id="ProtNLM"/>
    </source>
</evidence>
<keyword evidence="4" id="KW-1185">Reference proteome</keyword>
<gene>
    <name evidence="3" type="ORF">DTL70_12545</name>
</gene>
<dbReference type="AlphaFoldDB" id="A0A367F127"/>
<feature type="transmembrane region" description="Helical" evidence="2">
    <location>
        <begin position="108"/>
        <end position="127"/>
    </location>
</feature>
<accession>A0A367F127</accession>
<keyword evidence="2" id="KW-0472">Membrane</keyword>
<evidence type="ECO:0000256" key="2">
    <source>
        <dbReference type="SAM" id="Phobius"/>
    </source>
</evidence>
<feature type="transmembrane region" description="Helical" evidence="2">
    <location>
        <begin position="35"/>
        <end position="55"/>
    </location>
</feature>
<evidence type="ECO:0000256" key="1">
    <source>
        <dbReference type="SAM" id="MobiDB-lite"/>
    </source>
</evidence>
<evidence type="ECO:0000313" key="4">
    <source>
        <dbReference type="Proteomes" id="UP000252914"/>
    </source>
</evidence>
<protein>
    <recommendedName>
        <fullName evidence="5">EamA/RhaT family transporter</fullName>
    </recommendedName>
</protein>
<name>A0A367F127_9ACTN</name>
<feature type="region of interest" description="Disordered" evidence="1">
    <location>
        <begin position="145"/>
        <end position="166"/>
    </location>
</feature>
<dbReference type="RefSeq" id="WP_114022003.1">
    <property type="nucleotide sequence ID" value="NZ_JBEYTF010000015.1"/>
</dbReference>
<comment type="caution">
    <text evidence="3">The sequence shown here is derived from an EMBL/GenBank/DDBJ whole genome shotgun (WGS) entry which is preliminary data.</text>
</comment>
<keyword evidence="2" id="KW-0812">Transmembrane</keyword>
<reference evidence="3 4" key="1">
    <citation type="submission" date="2018-06" db="EMBL/GenBank/DDBJ databases">
        <title>Streptomyces reniochalinae sp. nov. and Streptomyces diacarnus sp. nov. from marine sponges.</title>
        <authorList>
            <person name="Li L."/>
        </authorList>
    </citation>
    <scope>NUCLEOTIDE SEQUENCE [LARGE SCALE GENOMIC DNA]</scope>
    <source>
        <strain evidence="3 4">LHW51701</strain>
    </source>
</reference>
<keyword evidence="2" id="KW-1133">Transmembrane helix</keyword>
<dbReference type="Proteomes" id="UP000252914">
    <property type="component" value="Unassembled WGS sequence"/>
</dbReference>
<evidence type="ECO:0000313" key="3">
    <source>
        <dbReference type="EMBL" id="RCG23505.1"/>
    </source>
</evidence>
<proteinExistence type="predicted"/>
<organism evidence="3 4">
    <name type="scientific">Streptomyces diacarni</name>
    <dbReference type="NCBI Taxonomy" id="2800381"/>
    <lineage>
        <taxon>Bacteria</taxon>
        <taxon>Bacillati</taxon>
        <taxon>Actinomycetota</taxon>
        <taxon>Actinomycetes</taxon>
        <taxon>Kitasatosporales</taxon>
        <taxon>Streptomycetaceae</taxon>
        <taxon>Streptomyces</taxon>
    </lineage>
</organism>
<sequence length="166" mass="18243">MPQQPKTPDEPAPEPLRFYGTTWVDHSGGYALRRVGLGLGAVLAAAAGAFVLRFAYQGVVVADIGSWASVLLVVAFAVCSAMAFARTLTSYGRRPDEREASAESSMRSIRIIGFIGVLLAYALRTCVEAPRERLHRAEYEEALARHARQRQSRTGNPAARKKKRKR</sequence>
<feature type="transmembrane region" description="Helical" evidence="2">
    <location>
        <begin position="67"/>
        <end position="88"/>
    </location>
</feature>
<dbReference type="EMBL" id="QOIN01000042">
    <property type="protein sequence ID" value="RCG23505.1"/>
    <property type="molecule type" value="Genomic_DNA"/>
</dbReference>